<organism evidence="1 2">
    <name type="scientific">Pseudomonas marginalis</name>
    <name type="common">Pseudomonas panacis</name>
    <dbReference type="NCBI Taxonomy" id="298"/>
    <lineage>
        <taxon>Bacteria</taxon>
        <taxon>Pseudomonadati</taxon>
        <taxon>Pseudomonadota</taxon>
        <taxon>Gammaproteobacteria</taxon>
        <taxon>Pseudomonadales</taxon>
        <taxon>Pseudomonadaceae</taxon>
        <taxon>Pseudomonas</taxon>
    </lineage>
</organism>
<evidence type="ECO:0000313" key="1">
    <source>
        <dbReference type="EMBL" id="TWR43854.1"/>
    </source>
</evidence>
<feature type="non-terminal residue" evidence="1">
    <location>
        <position position="1"/>
    </location>
</feature>
<sequence length="177" mass="19215">DGFLVRVEGRRPAASRILEGGRPPAAAERAFTPSATRLLFVLLVAPETVRLPIRDLARLAGISVASSQSAIAGLEDGGFIRSGDGPRRRHGLRRLPELMDRWIVSFANRLLPGLQTRYCTGPAPDYWLREVGSEGMEATLAGESVAPGLQNPLTTTLYATPPWIELVKRGRLRPVPA</sequence>
<protein>
    <submittedName>
        <fullName evidence="1">Uncharacterized protein</fullName>
    </submittedName>
</protein>
<evidence type="ECO:0000313" key="2">
    <source>
        <dbReference type="Proteomes" id="UP000316123"/>
    </source>
</evidence>
<comment type="caution">
    <text evidence="1">The sequence shown here is derived from an EMBL/GenBank/DDBJ whole genome shotgun (WGS) entry which is preliminary data.</text>
</comment>
<dbReference type="InterPro" id="IPR036390">
    <property type="entry name" value="WH_DNA-bd_sf"/>
</dbReference>
<accession>A0A9X9BJ96</accession>
<proteinExistence type="predicted"/>
<gene>
    <name evidence="1" type="ORF">FIV41_34035</name>
</gene>
<reference evidence="1 2" key="1">
    <citation type="submission" date="2019-06" db="EMBL/GenBank/DDBJ databases">
        <title>Pseudomonas bimorpha sp. nov. isolated from bovine raw milk and skim milk concentrate.</title>
        <authorList>
            <person name="Hofmann K."/>
            <person name="Huptas C."/>
            <person name="Doll E."/>
            <person name="Scherer S."/>
            <person name="Wenning M."/>
        </authorList>
    </citation>
    <scope>NUCLEOTIDE SEQUENCE [LARGE SCALE GENOMIC DNA]</scope>
    <source>
        <strain evidence="1 2">DSM 13124</strain>
    </source>
</reference>
<dbReference type="SUPFAM" id="SSF46785">
    <property type="entry name" value="Winged helix' DNA-binding domain"/>
    <property type="match status" value="1"/>
</dbReference>
<dbReference type="AlphaFoldDB" id="A0A9X9BJ96"/>
<dbReference type="Pfam" id="PF09952">
    <property type="entry name" value="AbiEi_2"/>
    <property type="match status" value="1"/>
</dbReference>
<feature type="non-terminal residue" evidence="1">
    <location>
        <position position="177"/>
    </location>
</feature>
<dbReference type="OrthoDB" id="6630012at2"/>
<dbReference type="Proteomes" id="UP000316123">
    <property type="component" value="Unassembled WGS sequence"/>
</dbReference>
<name>A0A9X9BJ96_PSEMA</name>
<dbReference type="InterPro" id="IPR019238">
    <property type="entry name" value="AbiEi_2"/>
</dbReference>
<dbReference type="EMBL" id="VFEQ01000081">
    <property type="protein sequence ID" value="TWR43854.1"/>
    <property type="molecule type" value="Genomic_DNA"/>
</dbReference>